<dbReference type="InterPro" id="IPR029055">
    <property type="entry name" value="Ntn_hydrolases_N"/>
</dbReference>
<keyword evidence="6 8" id="KW-0315">Glutamine amidotransferase</keyword>
<evidence type="ECO:0000313" key="12">
    <source>
        <dbReference type="Proteomes" id="UP000177907"/>
    </source>
</evidence>
<comment type="caution">
    <text evidence="11">The sequence shown here is derived from an EMBL/GenBank/DDBJ whole genome shotgun (WGS) entry which is preliminary data.</text>
</comment>
<protein>
    <recommendedName>
        <fullName evidence="3">asparagine synthase (glutamine-hydrolyzing)</fullName>
        <ecNumber evidence="3">6.3.5.4</ecNumber>
    </recommendedName>
</protein>
<evidence type="ECO:0000256" key="3">
    <source>
        <dbReference type="ARBA" id="ARBA00012737"/>
    </source>
</evidence>
<dbReference type="InterPro" id="IPR051786">
    <property type="entry name" value="ASN_synthetase/amidase"/>
</dbReference>
<dbReference type="InterPro" id="IPR006426">
    <property type="entry name" value="Asn_synth_AEB"/>
</dbReference>
<evidence type="ECO:0000256" key="9">
    <source>
        <dbReference type="PIRSR" id="PIRSR001589-2"/>
    </source>
</evidence>
<accession>A0A1F6NXL6</accession>
<evidence type="ECO:0000256" key="4">
    <source>
        <dbReference type="ARBA" id="ARBA00022741"/>
    </source>
</evidence>
<dbReference type="GO" id="GO:0005524">
    <property type="term" value="F:ATP binding"/>
    <property type="evidence" value="ECO:0007669"/>
    <property type="project" value="UniProtKB-KW"/>
</dbReference>
<keyword evidence="4 9" id="KW-0547">Nucleotide-binding</keyword>
<evidence type="ECO:0000256" key="6">
    <source>
        <dbReference type="ARBA" id="ARBA00022962"/>
    </source>
</evidence>
<keyword evidence="8" id="KW-0061">Asparagine biosynthesis</keyword>
<dbReference type="Proteomes" id="UP000177907">
    <property type="component" value="Unassembled WGS sequence"/>
</dbReference>
<keyword evidence="8" id="KW-0028">Amino-acid biosynthesis</keyword>
<dbReference type="InterPro" id="IPR033738">
    <property type="entry name" value="AsnB_N"/>
</dbReference>
<feature type="active site" description="For GATase activity" evidence="8">
    <location>
        <position position="2"/>
    </location>
</feature>
<gene>
    <name evidence="11" type="ORF">A3J93_01080</name>
</gene>
<dbReference type="GO" id="GO:0006529">
    <property type="term" value="P:asparagine biosynthetic process"/>
    <property type="evidence" value="ECO:0007669"/>
    <property type="project" value="UniProtKB-KW"/>
</dbReference>
<dbReference type="STRING" id="1798704.A3J93_01080"/>
<evidence type="ECO:0000256" key="7">
    <source>
        <dbReference type="ARBA" id="ARBA00048741"/>
    </source>
</evidence>
<reference evidence="11 12" key="1">
    <citation type="journal article" date="2016" name="Nat. Commun.">
        <title>Thousands of microbial genomes shed light on interconnected biogeochemical processes in an aquifer system.</title>
        <authorList>
            <person name="Anantharaman K."/>
            <person name="Brown C.T."/>
            <person name="Hug L.A."/>
            <person name="Sharon I."/>
            <person name="Castelle C.J."/>
            <person name="Probst A.J."/>
            <person name="Thomas B.C."/>
            <person name="Singh A."/>
            <person name="Wilkins M.J."/>
            <person name="Karaoz U."/>
            <person name="Brodie E.L."/>
            <person name="Williams K.H."/>
            <person name="Hubbard S.S."/>
            <person name="Banfield J.F."/>
        </authorList>
    </citation>
    <scope>NUCLEOTIDE SEQUENCE [LARGE SCALE GENOMIC DNA]</scope>
</reference>
<dbReference type="PANTHER" id="PTHR43284">
    <property type="entry name" value="ASPARAGINE SYNTHETASE (GLUTAMINE-HYDROLYZING)"/>
    <property type="match status" value="1"/>
</dbReference>
<keyword evidence="5 9" id="KW-0067">ATP-binding</keyword>
<evidence type="ECO:0000256" key="5">
    <source>
        <dbReference type="ARBA" id="ARBA00022840"/>
    </source>
</evidence>
<dbReference type="SUPFAM" id="SSF56235">
    <property type="entry name" value="N-terminal nucleophile aminohydrolases (Ntn hydrolases)"/>
    <property type="match status" value="1"/>
</dbReference>
<dbReference type="PIRSF" id="PIRSF001589">
    <property type="entry name" value="Asn_synthetase_glu-h"/>
    <property type="match status" value="1"/>
</dbReference>
<dbReference type="Pfam" id="PF00733">
    <property type="entry name" value="Asn_synthase"/>
    <property type="match status" value="1"/>
</dbReference>
<evidence type="ECO:0000256" key="1">
    <source>
        <dbReference type="ARBA" id="ARBA00005187"/>
    </source>
</evidence>
<comment type="pathway">
    <text evidence="1">Amino-acid biosynthesis; L-asparagine biosynthesis; L-asparagine from L-aspartate (L-Gln route): step 1/1.</text>
</comment>
<dbReference type="CDD" id="cd01991">
    <property type="entry name" value="Asn_synthase_B_C"/>
    <property type="match status" value="1"/>
</dbReference>
<dbReference type="InterPro" id="IPR017932">
    <property type="entry name" value="GATase_2_dom"/>
</dbReference>
<sequence>MCGIAGIYNLDQQPVEEVVLKRLTDAIAHRGPDGEGFWFNENRNVGLGQRRLAILDLSTNGRQPMSYLNDRFWITFNGEVFNFLEIKQELLDKNYQFVSDSDTEVILAAYAEWGEGMLNKFNGMWALAIYDQKDNKLLLSRDRFGIKPLYYYLNDDTLMFASEVQAIHKILGKNAPLNISVIKEIARGGFANHSSKETYLKDVYSLPHGHNLTIQYGKVSIDKWYYLRLFKPPAEFTAQVDRFKELLVDSCKLRLRSDVPLGTCLSGGVDSGSIVSVVNNLKAEGARFSHYTHRAFCASFPGSQIDETSKAKKLSSDLGATLDVVEIEPNEQELEEAMRQCDGPMHALAFFPIWKLYKHIRGQGISVTLDGQGPDEMLGGYRPLPEALIAALQRFDAKWFEDVYETYASQGENSQFSSRQFARKVKRRLPVYFIKYYLKRFLRFLGFRDDFIEENYQELRQFKNYLDESLYLQFFKDPLPGILNQYDRCSMGSGVECRMPFMDYRLVEFIFSLPPESKVGSGYTKRVLRVAMQGIVPDEIRLNKTKLGFNAPLVEWFRGPLKQFMLKYMNSREFMESPYFDGKQLKENFEDFLASTTPQWSDAWQFWPSVHLTWWLNYVRQNY</sequence>
<feature type="domain" description="Glutamine amidotransferase type-2" evidence="10">
    <location>
        <begin position="2"/>
        <end position="217"/>
    </location>
</feature>
<proteinExistence type="inferred from homology"/>
<dbReference type="PROSITE" id="PS51278">
    <property type="entry name" value="GATASE_TYPE_2"/>
    <property type="match status" value="1"/>
</dbReference>
<dbReference type="EMBL" id="MFQZ01000001">
    <property type="protein sequence ID" value="OGH88672.1"/>
    <property type="molecule type" value="Genomic_DNA"/>
</dbReference>
<dbReference type="GO" id="GO:0004066">
    <property type="term" value="F:asparagine synthase (glutamine-hydrolyzing) activity"/>
    <property type="evidence" value="ECO:0007669"/>
    <property type="project" value="UniProtKB-EC"/>
</dbReference>
<dbReference type="Gene3D" id="3.40.50.620">
    <property type="entry name" value="HUPs"/>
    <property type="match status" value="1"/>
</dbReference>
<dbReference type="InterPro" id="IPR014729">
    <property type="entry name" value="Rossmann-like_a/b/a_fold"/>
</dbReference>
<dbReference type="Pfam" id="PF13537">
    <property type="entry name" value="GATase_7"/>
    <property type="match status" value="1"/>
</dbReference>
<evidence type="ECO:0000256" key="8">
    <source>
        <dbReference type="PIRSR" id="PIRSR001589-1"/>
    </source>
</evidence>
<comment type="catalytic activity">
    <reaction evidence="7">
        <text>L-aspartate + L-glutamine + ATP + H2O = L-asparagine + L-glutamate + AMP + diphosphate + H(+)</text>
        <dbReference type="Rhea" id="RHEA:12228"/>
        <dbReference type="ChEBI" id="CHEBI:15377"/>
        <dbReference type="ChEBI" id="CHEBI:15378"/>
        <dbReference type="ChEBI" id="CHEBI:29985"/>
        <dbReference type="ChEBI" id="CHEBI:29991"/>
        <dbReference type="ChEBI" id="CHEBI:30616"/>
        <dbReference type="ChEBI" id="CHEBI:33019"/>
        <dbReference type="ChEBI" id="CHEBI:58048"/>
        <dbReference type="ChEBI" id="CHEBI:58359"/>
        <dbReference type="ChEBI" id="CHEBI:456215"/>
        <dbReference type="EC" id="6.3.5.4"/>
    </reaction>
</comment>
<dbReference type="SUPFAM" id="SSF52402">
    <property type="entry name" value="Adenine nucleotide alpha hydrolases-like"/>
    <property type="match status" value="1"/>
</dbReference>
<dbReference type="Gene3D" id="3.60.20.10">
    <property type="entry name" value="Glutamine Phosphoribosylpyrophosphate, subunit 1, domain 1"/>
    <property type="match status" value="1"/>
</dbReference>
<dbReference type="EC" id="6.3.5.4" evidence="3"/>
<dbReference type="GO" id="GO:0005829">
    <property type="term" value="C:cytosol"/>
    <property type="evidence" value="ECO:0007669"/>
    <property type="project" value="TreeGrafter"/>
</dbReference>
<feature type="binding site" evidence="9">
    <location>
        <position position="102"/>
    </location>
    <ligand>
        <name>L-glutamine</name>
        <dbReference type="ChEBI" id="CHEBI:58359"/>
    </ligand>
</feature>
<dbReference type="InterPro" id="IPR001962">
    <property type="entry name" value="Asn_synthase"/>
</dbReference>
<evidence type="ECO:0000259" key="10">
    <source>
        <dbReference type="PROSITE" id="PS51278"/>
    </source>
</evidence>
<evidence type="ECO:0000256" key="2">
    <source>
        <dbReference type="ARBA" id="ARBA00005752"/>
    </source>
</evidence>
<name>A0A1F6NXL6_9BACT</name>
<organism evidence="11 12">
    <name type="scientific">Candidatus Magasanikbacteria bacterium RIFOXYC2_FULL_42_28</name>
    <dbReference type="NCBI Taxonomy" id="1798704"/>
    <lineage>
        <taxon>Bacteria</taxon>
        <taxon>Candidatus Magasanikiibacteriota</taxon>
    </lineage>
</organism>
<dbReference type="CDD" id="cd00712">
    <property type="entry name" value="AsnB"/>
    <property type="match status" value="1"/>
</dbReference>
<dbReference type="AlphaFoldDB" id="A0A1F6NXL6"/>
<dbReference type="PANTHER" id="PTHR43284:SF1">
    <property type="entry name" value="ASPARAGINE SYNTHETASE"/>
    <property type="match status" value="1"/>
</dbReference>
<dbReference type="NCBIfam" id="TIGR01536">
    <property type="entry name" value="asn_synth_AEB"/>
    <property type="match status" value="1"/>
</dbReference>
<evidence type="ECO:0000313" key="11">
    <source>
        <dbReference type="EMBL" id="OGH88672.1"/>
    </source>
</evidence>
<comment type="similarity">
    <text evidence="2">Belongs to the asparagine synthetase family.</text>
</comment>